<keyword evidence="1" id="KW-0732">Signal</keyword>
<feature type="signal peptide" evidence="1">
    <location>
        <begin position="1"/>
        <end position="18"/>
    </location>
</feature>
<dbReference type="RefSeq" id="WP_009619023.1">
    <property type="nucleotide sequence ID" value="NZ_LUCV01000011.1"/>
</dbReference>
<dbReference type="InterPro" id="IPR022548">
    <property type="entry name" value="DUF2846"/>
</dbReference>
<evidence type="ECO:0000256" key="1">
    <source>
        <dbReference type="SAM" id="SignalP"/>
    </source>
</evidence>
<gene>
    <name evidence="3" type="ORF">AYO28_13485</name>
</gene>
<dbReference type="PROSITE" id="PS51257">
    <property type="entry name" value="PROKAR_LIPOPROTEIN"/>
    <property type="match status" value="1"/>
</dbReference>
<organism evidence="3 4">
    <name type="scientific">Pseudomonas putida</name>
    <name type="common">Arthrobacter siderocapsulatus</name>
    <dbReference type="NCBI Taxonomy" id="303"/>
    <lineage>
        <taxon>Bacteria</taxon>
        <taxon>Pseudomonadati</taxon>
        <taxon>Pseudomonadota</taxon>
        <taxon>Gammaproteobacteria</taxon>
        <taxon>Pseudomonadales</taxon>
        <taxon>Pseudomonadaceae</taxon>
        <taxon>Pseudomonas</taxon>
    </lineage>
</organism>
<sequence length="171" mass="18786">MIKHFLAAVAVATSLLLAGCSTSNLEGRPFFDTLEAPRADQATLYFYRVMPTIAAKVPATITVNGNTAGELLGGSYFVTHLPAGKYHIKSSTSPLLASRDNSAFDLQVESGKTYFIADQENTEPFKADGQLLGLESHANYQRSPFYFRYALVTQDEALRALKWCQKSTPVR</sequence>
<evidence type="ECO:0000313" key="3">
    <source>
        <dbReference type="EMBL" id="OAI93413.1"/>
    </source>
</evidence>
<protein>
    <recommendedName>
        <fullName evidence="2">DUF2846 domain-containing protein</fullName>
    </recommendedName>
</protein>
<accession>A0A177SR30</accession>
<evidence type="ECO:0000313" key="4">
    <source>
        <dbReference type="Proteomes" id="UP000077752"/>
    </source>
</evidence>
<evidence type="ECO:0000259" key="2">
    <source>
        <dbReference type="Pfam" id="PF11008"/>
    </source>
</evidence>
<dbReference type="AlphaFoldDB" id="A0A177SR30"/>
<reference evidence="3 4" key="1">
    <citation type="submission" date="2016-03" db="EMBL/GenBank/DDBJ databases">
        <title>Draft Genome Assembly of Pseudomonas putida strain CBF10-2.</title>
        <authorList>
            <person name="Iyer R.S."/>
            <person name="Damania A."/>
        </authorList>
    </citation>
    <scope>NUCLEOTIDE SEQUENCE [LARGE SCALE GENOMIC DNA]</scope>
    <source>
        <strain evidence="3 4">CBF10-2</strain>
    </source>
</reference>
<dbReference type="EMBL" id="LUCV01000011">
    <property type="protein sequence ID" value="OAI93413.1"/>
    <property type="molecule type" value="Genomic_DNA"/>
</dbReference>
<comment type="caution">
    <text evidence="3">The sequence shown here is derived from an EMBL/GenBank/DDBJ whole genome shotgun (WGS) entry which is preliminary data.</text>
</comment>
<feature type="chain" id="PRO_5008073841" description="DUF2846 domain-containing protein" evidence="1">
    <location>
        <begin position="19"/>
        <end position="171"/>
    </location>
</feature>
<proteinExistence type="predicted"/>
<dbReference type="Proteomes" id="UP000077752">
    <property type="component" value="Unassembled WGS sequence"/>
</dbReference>
<name>A0A177SR30_PSEPU</name>
<dbReference type="Pfam" id="PF11008">
    <property type="entry name" value="DUF2846"/>
    <property type="match status" value="1"/>
</dbReference>
<feature type="domain" description="DUF2846" evidence="2">
    <location>
        <begin position="39"/>
        <end position="122"/>
    </location>
</feature>